<dbReference type="InterPro" id="IPR049179">
    <property type="entry name" value="T2SSK_SAM-like_2nd"/>
</dbReference>
<evidence type="ECO:0000256" key="2">
    <source>
        <dbReference type="ARBA" id="ARBA00007246"/>
    </source>
</evidence>
<feature type="region of interest" description="Disordered" evidence="11">
    <location>
        <begin position="173"/>
        <end position="195"/>
    </location>
</feature>
<evidence type="ECO:0000256" key="4">
    <source>
        <dbReference type="ARBA" id="ARBA00022475"/>
    </source>
</evidence>
<keyword evidence="5 10" id="KW-0997">Cell inner membrane</keyword>
<dbReference type="NCBIfam" id="NF037980">
    <property type="entry name" value="T2SS_GspK"/>
    <property type="match status" value="1"/>
</dbReference>
<feature type="domain" description="T2SS protein K first SAM-like" evidence="13">
    <location>
        <begin position="117"/>
        <end position="228"/>
    </location>
</feature>
<evidence type="ECO:0000259" key="13">
    <source>
        <dbReference type="Pfam" id="PF21687"/>
    </source>
</evidence>
<organism evidence="14 15">
    <name type="scientific">Thauera aminoaromatica</name>
    <dbReference type="NCBI Taxonomy" id="164330"/>
    <lineage>
        <taxon>Bacteria</taxon>
        <taxon>Pseudomonadati</taxon>
        <taxon>Pseudomonadota</taxon>
        <taxon>Betaproteobacteria</taxon>
        <taxon>Rhodocyclales</taxon>
        <taxon>Zoogloeaceae</taxon>
        <taxon>Thauera</taxon>
    </lineage>
</organism>
<dbReference type="RefSeq" id="WP_276656145.1">
    <property type="nucleotide sequence ID" value="NZ_SSFD01000005.1"/>
</dbReference>
<protein>
    <recommendedName>
        <fullName evidence="10">Type II secretion system protein K</fullName>
    </recommendedName>
</protein>
<evidence type="ECO:0000313" key="14">
    <source>
        <dbReference type="EMBL" id="TXH92539.1"/>
    </source>
</evidence>
<dbReference type="InterPro" id="IPR049031">
    <property type="entry name" value="T2SSK_SAM-like_1st"/>
</dbReference>
<dbReference type="SUPFAM" id="SSF158544">
    <property type="entry name" value="GspK insert domain-like"/>
    <property type="match status" value="1"/>
</dbReference>
<evidence type="ECO:0000313" key="15">
    <source>
        <dbReference type="Proteomes" id="UP000321192"/>
    </source>
</evidence>
<dbReference type="EMBL" id="SSFD01000005">
    <property type="protein sequence ID" value="TXH92539.1"/>
    <property type="molecule type" value="Genomic_DNA"/>
</dbReference>
<dbReference type="InterPro" id="IPR010994">
    <property type="entry name" value="RuvA_2-like"/>
</dbReference>
<comment type="subcellular location">
    <subcellularLocation>
        <location evidence="1 10">Cell inner membrane</location>
    </subcellularLocation>
</comment>
<evidence type="ECO:0000256" key="10">
    <source>
        <dbReference type="PIRNR" id="PIRNR002786"/>
    </source>
</evidence>
<gene>
    <name evidence="14" type="ORF">E6Q80_00210</name>
</gene>
<dbReference type="PIRSF" id="PIRSF002786">
    <property type="entry name" value="XcpX"/>
    <property type="match status" value="1"/>
</dbReference>
<dbReference type="PANTHER" id="PTHR38831">
    <property type="entry name" value="TYPE II SECRETION SYSTEM PROTEIN K"/>
    <property type="match status" value="1"/>
</dbReference>
<dbReference type="PANTHER" id="PTHR38831:SF1">
    <property type="entry name" value="TYPE II SECRETION SYSTEM PROTEIN K-RELATED"/>
    <property type="match status" value="1"/>
</dbReference>
<keyword evidence="9 10" id="KW-0472">Membrane</keyword>
<comment type="caution">
    <text evidence="14">The sequence shown here is derived from an EMBL/GenBank/DDBJ whole genome shotgun (WGS) entry which is preliminary data.</text>
</comment>
<feature type="compositionally biased region" description="Low complexity" evidence="11">
    <location>
        <begin position="173"/>
        <end position="184"/>
    </location>
</feature>
<dbReference type="Gene3D" id="3.30.1300.30">
    <property type="entry name" value="GSPII I/J protein-like"/>
    <property type="match status" value="1"/>
</dbReference>
<evidence type="ECO:0000259" key="12">
    <source>
        <dbReference type="Pfam" id="PF03934"/>
    </source>
</evidence>
<sequence length="330" mass="34103">MSARSPAFSRCARRAAQRGAAVVLALLTVSFAAMLAAAALADFGHGLAMLGGRHDQAQAWQLGRAAVDWSRNILADDARRTSTDHFGEIWTTAIPVTAIGSDSADGSVGGAIHDLSGRFNLNDLAPNGRPDTPAIARFTRLLGLVGMDDASANATARALAAHLQGGTAELGTAPAAAPGTAADGRSGGETNANAGGGRALVETRELVLLGLVPAATFATLEPHVVAAPPGAPININTASAEVLAAVLDSLSLDVARNLVAARERAWFRNLGDLEGRLPEGAALPAGRVLDVRSRYFLVTISAAYGDALLNLQAMLDRESNWPAILWYHTP</sequence>
<dbReference type="SUPFAM" id="SSF54523">
    <property type="entry name" value="Pili subunits"/>
    <property type="match status" value="1"/>
</dbReference>
<dbReference type="InterPro" id="IPR038072">
    <property type="entry name" value="GspK_central_sf"/>
</dbReference>
<dbReference type="Gene3D" id="1.10.40.60">
    <property type="entry name" value="EpsJ-like"/>
    <property type="match status" value="2"/>
</dbReference>
<dbReference type="GO" id="GO:0005886">
    <property type="term" value="C:plasma membrane"/>
    <property type="evidence" value="ECO:0007669"/>
    <property type="project" value="UniProtKB-SubCell"/>
</dbReference>
<dbReference type="InterPro" id="IPR005628">
    <property type="entry name" value="GspK"/>
</dbReference>
<evidence type="ECO:0000256" key="9">
    <source>
        <dbReference type="ARBA" id="ARBA00023136"/>
    </source>
</evidence>
<evidence type="ECO:0000256" key="5">
    <source>
        <dbReference type="ARBA" id="ARBA00022519"/>
    </source>
</evidence>
<accession>A0A5C7TA14</accession>
<evidence type="ECO:0000256" key="7">
    <source>
        <dbReference type="ARBA" id="ARBA00022927"/>
    </source>
</evidence>
<comment type="similarity">
    <text evidence="2 10">Belongs to the GSP K family.</text>
</comment>
<keyword evidence="3 10" id="KW-0813">Transport</keyword>
<keyword evidence="4 10" id="KW-1003">Cell membrane</keyword>
<feature type="domain" description="T2SS protein K second SAM-like" evidence="12">
    <location>
        <begin position="233"/>
        <end position="278"/>
    </location>
</feature>
<evidence type="ECO:0000256" key="3">
    <source>
        <dbReference type="ARBA" id="ARBA00022448"/>
    </source>
</evidence>
<keyword evidence="7" id="KW-0653">Protein transport</keyword>
<proteinExistence type="inferred from homology"/>
<dbReference type="Pfam" id="PF03934">
    <property type="entry name" value="T2SSK"/>
    <property type="match status" value="1"/>
</dbReference>
<evidence type="ECO:0000256" key="1">
    <source>
        <dbReference type="ARBA" id="ARBA00004533"/>
    </source>
</evidence>
<dbReference type="Proteomes" id="UP000321192">
    <property type="component" value="Unassembled WGS sequence"/>
</dbReference>
<name>A0A5C7TA14_THASP</name>
<reference evidence="14 15" key="1">
    <citation type="submission" date="2018-09" db="EMBL/GenBank/DDBJ databases">
        <title>Metagenome Assembled Genomes from an Advanced Water Purification Facility.</title>
        <authorList>
            <person name="Stamps B.W."/>
            <person name="Spear J.R."/>
        </authorList>
    </citation>
    <scope>NUCLEOTIDE SEQUENCE [LARGE SCALE GENOMIC DNA]</scope>
    <source>
        <strain evidence="14">Bin_27_1</strain>
    </source>
</reference>
<dbReference type="SUPFAM" id="SSF47781">
    <property type="entry name" value="RuvA domain 2-like"/>
    <property type="match status" value="1"/>
</dbReference>
<keyword evidence="6" id="KW-0812">Transmembrane</keyword>
<evidence type="ECO:0000256" key="11">
    <source>
        <dbReference type="SAM" id="MobiDB-lite"/>
    </source>
</evidence>
<evidence type="ECO:0000256" key="6">
    <source>
        <dbReference type="ARBA" id="ARBA00022692"/>
    </source>
</evidence>
<dbReference type="GO" id="GO:0009306">
    <property type="term" value="P:protein secretion"/>
    <property type="evidence" value="ECO:0007669"/>
    <property type="project" value="InterPro"/>
</dbReference>
<dbReference type="InterPro" id="IPR045584">
    <property type="entry name" value="Pilin-like"/>
</dbReference>
<keyword evidence="8" id="KW-1133">Transmembrane helix</keyword>
<dbReference type="AlphaFoldDB" id="A0A5C7TA14"/>
<dbReference type="Pfam" id="PF21687">
    <property type="entry name" value="T2SSK_1st"/>
    <property type="match status" value="1"/>
</dbReference>
<evidence type="ECO:0000256" key="8">
    <source>
        <dbReference type="ARBA" id="ARBA00022989"/>
    </source>
</evidence>